<dbReference type="InterPro" id="IPR013154">
    <property type="entry name" value="ADH-like_N"/>
</dbReference>
<dbReference type="Pfam" id="PF08240">
    <property type="entry name" value="ADH_N"/>
    <property type="match status" value="1"/>
</dbReference>
<dbReference type="STRING" id="1353009.A0A1Y2I9D9"/>
<dbReference type="InterPro" id="IPR047122">
    <property type="entry name" value="Trans-enoyl_RdTase-like"/>
</dbReference>
<dbReference type="EMBL" id="KZ084147">
    <property type="protein sequence ID" value="OSC97725.1"/>
    <property type="molecule type" value="Genomic_DNA"/>
</dbReference>
<sequence length="358" mass="38197">MATIKTQKALLLPAEGAQYTVGEAPVPRPGAKEVLVKVISAALNPIDWKIAIPPFSSALIPEYPFITGTDGAGEVVEVGGEVTSLKAGDRILFQGWFANPYATFQQFCIVPAEITAKIPDNITFDQAASVPLGLATVILALYNQHPNYPKTLRLKPIWEEGATVESAGKAALVIGGASSVGQYAIQVAKFAGFHPIIATASPHNAIYLMSLGATHVVDRSLSHDQILSKLPELTGGKPIEFVYDAISLPETMPLAYQALAPGGALAIVLPDVIPAELKKEGDNKRIAYVFGNVHAPENRACGVEMYKRLTEWLEKGVIKPNPVEVLPNGLASVPEGLDRLKNNQVSAKKLIAKPQETS</sequence>
<dbReference type="SUPFAM" id="SSF51735">
    <property type="entry name" value="NAD(P)-binding Rossmann-fold domains"/>
    <property type="match status" value="1"/>
</dbReference>
<name>A0A1Y2I9D9_TRAC3</name>
<gene>
    <name evidence="2" type="ORF">PYCCODRAFT_1447850</name>
</gene>
<evidence type="ECO:0000313" key="2">
    <source>
        <dbReference type="EMBL" id="OSC97725.1"/>
    </source>
</evidence>
<proteinExistence type="predicted"/>
<dbReference type="GO" id="GO:0016651">
    <property type="term" value="F:oxidoreductase activity, acting on NAD(P)H"/>
    <property type="evidence" value="ECO:0007669"/>
    <property type="project" value="InterPro"/>
</dbReference>
<dbReference type="PANTHER" id="PTHR45348">
    <property type="entry name" value="HYPOTHETICAL OXIDOREDUCTASE (EUROFUNG)"/>
    <property type="match status" value="1"/>
</dbReference>
<dbReference type="InterPro" id="IPR013149">
    <property type="entry name" value="ADH-like_C"/>
</dbReference>
<dbReference type="AlphaFoldDB" id="A0A1Y2I9D9"/>
<organism evidence="2 3">
    <name type="scientific">Trametes coccinea (strain BRFM310)</name>
    <name type="common">Pycnoporus coccineus</name>
    <dbReference type="NCBI Taxonomy" id="1353009"/>
    <lineage>
        <taxon>Eukaryota</taxon>
        <taxon>Fungi</taxon>
        <taxon>Dikarya</taxon>
        <taxon>Basidiomycota</taxon>
        <taxon>Agaricomycotina</taxon>
        <taxon>Agaricomycetes</taxon>
        <taxon>Polyporales</taxon>
        <taxon>Polyporaceae</taxon>
        <taxon>Trametes</taxon>
    </lineage>
</organism>
<accession>A0A1Y2I9D9</accession>
<dbReference type="InterPro" id="IPR020843">
    <property type="entry name" value="ER"/>
</dbReference>
<dbReference type="OrthoDB" id="3233595at2759"/>
<dbReference type="SUPFAM" id="SSF50129">
    <property type="entry name" value="GroES-like"/>
    <property type="match status" value="1"/>
</dbReference>
<dbReference type="Gene3D" id="3.90.180.10">
    <property type="entry name" value="Medium-chain alcohol dehydrogenases, catalytic domain"/>
    <property type="match status" value="1"/>
</dbReference>
<keyword evidence="3" id="KW-1185">Reference proteome</keyword>
<evidence type="ECO:0000259" key="1">
    <source>
        <dbReference type="SMART" id="SM00829"/>
    </source>
</evidence>
<dbReference type="PANTHER" id="PTHR45348:SF2">
    <property type="entry name" value="ZINC-TYPE ALCOHOL DEHYDROGENASE-LIKE PROTEIN C2E1P3.01"/>
    <property type="match status" value="1"/>
</dbReference>
<dbReference type="SMART" id="SM00829">
    <property type="entry name" value="PKS_ER"/>
    <property type="match status" value="1"/>
</dbReference>
<dbReference type="Pfam" id="PF00107">
    <property type="entry name" value="ADH_zinc_N"/>
    <property type="match status" value="1"/>
</dbReference>
<protein>
    <submittedName>
        <fullName evidence="2">GroES-like protein</fullName>
    </submittedName>
</protein>
<dbReference type="InterPro" id="IPR011032">
    <property type="entry name" value="GroES-like_sf"/>
</dbReference>
<evidence type="ECO:0000313" key="3">
    <source>
        <dbReference type="Proteomes" id="UP000193067"/>
    </source>
</evidence>
<dbReference type="CDD" id="cd08249">
    <property type="entry name" value="enoyl_reductase_like"/>
    <property type="match status" value="1"/>
</dbReference>
<dbReference type="Proteomes" id="UP000193067">
    <property type="component" value="Unassembled WGS sequence"/>
</dbReference>
<dbReference type="Gene3D" id="3.40.50.720">
    <property type="entry name" value="NAD(P)-binding Rossmann-like Domain"/>
    <property type="match status" value="1"/>
</dbReference>
<feature type="domain" description="Enoyl reductase (ER)" evidence="1">
    <location>
        <begin position="16"/>
        <end position="351"/>
    </location>
</feature>
<reference evidence="2 3" key="1">
    <citation type="journal article" date="2015" name="Biotechnol. Biofuels">
        <title>Enhanced degradation of softwood versus hardwood by the white-rot fungus Pycnoporus coccineus.</title>
        <authorList>
            <person name="Couturier M."/>
            <person name="Navarro D."/>
            <person name="Chevret D."/>
            <person name="Henrissat B."/>
            <person name="Piumi F."/>
            <person name="Ruiz-Duenas F.J."/>
            <person name="Martinez A.T."/>
            <person name="Grigoriev I.V."/>
            <person name="Riley R."/>
            <person name="Lipzen A."/>
            <person name="Berrin J.G."/>
            <person name="Master E.R."/>
            <person name="Rosso M.N."/>
        </authorList>
    </citation>
    <scope>NUCLEOTIDE SEQUENCE [LARGE SCALE GENOMIC DNA]</scope>
    <source>
        <strain evidence="2 3">BRFM310</strain>
    </source>
</reference>
<dbReference type="InterPro" id="IPR036291">
    <property type="entry name" value="NAD(P)-bd_dom_sf"/>
</dbReference>